<evidence type="ECO:0000256" key="1">
    <source>
        <dbReference type="SAM" id="Phobius"/>
    </source>
</evidence>
<proteinExistence type="predicted"/>
<accession>A0A645B4Z7</accession>
<comment type="caution">
    <text evidence="2">The sequence shown here is derived from an EMBL/GenBank/DDBJ whole genome shotgun (WGS) entry which is preliminary data.</text>
</comment>
<dbReference type="EMBL" id="VSSQ01017835">
    <property type="protein sequence ID" value="MPM60505.1"/>
    <property type="molecule type" value="Genomic_DNA"/>
</dbReference>
<feature type="transmembrane region" description="Helical" evidence="1">
    <location>
        <begin position="26"/>
        <end position="50"/>
    </location>
</feature>
<protein>
    <submittedName>
        <fullName evidence="2">Uncharacterized protein</fullName>
    </submittedName>
</protein>
<keyword evidence="1" id="KW-0472">Membrane</keyword>
<dbReference type="AlphaFoldDB" id="A0A645B4Z7"/>
<keyword evidence="1" id="KW-0812">Transmembrane</keyword>
<reference evidence="2" key="1">
    <citation type="submission" date="2019-08" db="EMBL/GenBank/DDBJ databases">
        <authorList>
            <person name="Kucharzyk K."/>
            <person name="Murdoch R.W."/>
            <person name="Higgins S."/>
            <person name="Loffler F."/>
        </authorList>
    </citation>
    <scope>NUCLEOTIDE SEQUENCE</scope>
</reference>
<sequence length="278" mass="31559">MFTPVNHIRDCIVIVAAFQVGIKEMLLVYTALAVQFAIFVIEAPILIHAFGTGDPYPRIIFTCIPGFMKLHLPSVPNHNIGPRYTCLLQLFYHAFCNGMGSGQQTTGNRIHFKPDHILWRHKKPPGFLKTLFPGKCKHGILEHVVDNILVMGSLFVYRSRVHSFHNLPREESGHGTLGARGFGRVGNIGANYLGTSVHQGVIGCFEHRGSRIAYACCSSHFKKIPSFHCYSEFKYSTQYPLWYPLQQHQVWQGYPLLHHFWQNPFVLWPLFSSPATSP</sequence>
<evidence type="ECO:0000313" key="2">
    <source>
        <dbReference type="EMBL" id="MPM60505.1"/>
    </source>
</evidence>
<name>A0A645B4Z7_9ZZZZ</name>
<gene>
    <name evidence="2" type="ORF">SDC9_107356</name>
</gene>
<organism evidence="2">
    <name type="scientific">bioreactor metagenome</name>
    <dbReference type="NCBI Taxonomy" id="1076179"/>
    <lineage>
        <taxon>unclassified sequences</taxon>
        <taxon>metagenomes</taxon>
        <taxon>ecological metagenomes</taxon>
    </lineage>
</organism>
<keyword evidence="1" id="KW-1133">Transmembrane helix</keyword>